<dbReference type="PROSITE" id="PS51197">
    <property type="entry name" value="HTH_RRF2_2"/>
    <property type="match status" value="1"/>
</dbReference>
<evidence type="ECO:0000313" key="1">
    <source>
        <dbReference type="EMBL" id="OZG51247.1"/>
    </source>
</evidence>
<dbReference type="InterPro" id="IPR036390">
    <property type="entry name" value="WH_DNA-bd_sf"/>
</dbReference>
<name>A0A261EWM9_9BIFI</name>
<proteinExistence type="predicted"/>
<dbReference type="RefSeq" id="WP_094661008.1">
    <property type="nucleotide sequence ID" value="NZ_JBKZBR010000007.1"/>
</dbReference>
<dbReference type="SUPFAM" id="SSF46785">
    <property type="entry name" value="Winged helix' DNA-binding domain"/>
    <property type="match status" value="1"/>
</dbReference>
<dbReference type="Pfam" id="PF02082">
    <property type="entry name" value="Rrf2"/>
    <property type="match status" value="1"/>
</dbReference>
<dbReference type="Gene3D" id="1.10.10.10">
    <property type="entry name" value="Winged helix-like DNA-binding domain superfamily/Winged helix DNA-binding domain"/>
    <property type="match status" value="1"/>
</dbReference>
<accession>A0A261EWM9</accession>
<dbReference type="PANTHER" id="PTHR33221:SF15">
    <property type="entry name" value="HTH-TYPE TRANSCRIPTIONAL REGULATOR YWGB-RELATED"/>
    <property type="match status" value="1"/>
</dbReference>
<dbReference type="GO" id="GO:0003700">
    <property type="term" value="F:DNA-binding transcription factor activity"/>
    <property type="evidence" value="ECO:0007669"/>
    <property type="project" value="TreeGrafter"/>
</dbReference>
<dbReference type="Proteomes" id="UP000216725">
    <property type="component" value="Unassembled WGS sequence"/>
</dbReference>
<dbReference type="InterPro" id="IPR036388">
    <property type="entry name" value="WH-like_DNA-bd_sf"/>
</dbReference>
<keyword evidence="2" id="KW-1185">Reference proteome</keyword>
<organism evidence="1 2">
    <name type="scientific">Pseudoscardovia radai</name>
    <dbReference type="NCBI Taxonomy" id="987066"/>
    <lineage>
        <taxon>Bacteria</taxon>
        <taxon>Bacillati</taxon>
        <taxon>Actinomycetota</taxon>
        <taxon>Actinomycetes</taxon>
        <taxon>Bifidobacteriales</taxon>
        <taxon>Bifidobacteriaceae</taxon>
        <taxon>Pseudoscardovia</taxon>
    </lineage>
</organism>
<dbReference type="OrthoDB" id="9808360at2"/>
<evidence type="ECO:0000313" key="2">
    <source>
        <dbReference type="Proteomes" id="UP000216725"/>
    </source>
</evidence>
<dbReference type="EMBL" id="MWWR01000009">
    <property type="protein sequence ID" value="OZG51247.1"/>
    <property type="molecule type" value="Genomic_DNA"/>
</dbReference>
<dbReference type="GO" id="GO:0005829">
    <property type="term" value="C:cytosol"/>
    <property type="evidence" value="ECO:0007669"/>
    <property type="project" value="TreeGrafter"/>
</dbReference>
<reference evidence="1 2" key="1">
    <citation type="journal article" date="2017" name="BMC Genomics">
        <title>Comparative genomic and phylogenomic analyses of the Bifidobacteriaceae family.</title>
        <authorList>
            <person name="Lugli G.A."/>
            <person name="Milani C."/>
            <person name="Turroni F."/>
            <person name="Duranti S."/>
            <person name="Mancabelli L."/>
            <person name="Mangifesta M."/>
            <person name="Ferrario C."/>
            <person name="Modesto M."/>
            <person name="Mattarelli P."/>
            <person name="Jiri K."/>
            <person name="van Sinderen D."/>
            <person name="Ventura M."/>
        </authorList>
    </citation>
    <scope>NUCLEOTIDE SEQUENCE [LARGE SCALE GENOMIC DNA]</scope>
    <source>
        <strain evidence="1 2">DSM 24742</strain>
    </source>
</reference>
<protein>
    <submittedName>
        <fullName evidence="1">Transcriptional regulator</fullName>
    </submittedName>
</protein>
<gene>
    <name evidence="1" type="ORF">PSRA_1191</name>
</gene>
<dbReference type="PANTHER" id="PTHR33221">
    <property type="entry name" value="WINGED HELIX-TURN-HELIX TRANSCRIPTIONAL REGULATOR, RRF2 FAMILY"/>
    <property type="match status" value="1"/>
</dbReference>
<comment type="caution">
    <text evidence="1">The sequence shown here is derived from an EMBL/GenBank/DDBJ whole genome shotgun (WGS) entry which is preliminary data.</text>
</comment>
<dbReference type="AlphaFoldDB" id="A0A261EWM9"/>
<sequence length="147" mass="16105">MQISTKFTIAIHMLAATAYFGGDHKVTSALLADSVGTNPVIVRTIMRQLQDAGLLEVRRGPGGCRLARPLHDITFLDVYRAVETNADDGVFRFHESPNPQCPVGRNIHAALDGQLKEIRNDFEKDLAGRTLDEVCDVIESRAPHVAA</sequence>
<dbReference type="InterPro" id="IPR000944">
    <property type="entry name" value="Tscrpt_reg_Rrf2"/>
</dbReference>